<dbReference type="PATRIC" id="fig|1392007.3.peg.1686"/>
<dbReference type="RefSeq" id="WP_023860273.1">
    <property type="nucleotide sequence ID" value="NZ_AWWH01000176.1"/>
</dbReference>
<name>V7HUD4_9LACO</name>
<sequence>MDHKIVITKNGEKTRIKIRTSQEVSNDIEQDILDAGVLNSLGEAIKEILKRKAKKGDNRIEVVTGPYLSILSHHLTDDLHKSSATLLVALGEVMLKSRLNPQSVKAVLEEFYSDYLKDYNKEEK</sequence>
<organism evidence="1 2">
    <name type="scientific">Ligilactobacillus equi DPC 6820</name>
    <dbReference type="NCBI Taxonomy" id="1392007"/>
    <lineage>
        <taxon>Bacteria</taxon>
        <taxon>Bacillati</taxon>
        <taxon>Bacillota</taxon>
        <taxon>Bacilli</taxon>
        <taxon>Lactobacillales</taxon>
        <taxon>Lactobacillaceae</taxon>
        <taxon>Ligilactobacillus</taxon>
    </lineage>
</organism>
<evidence type="ECO:0000313" key="2">
    <source>
        <dbReference type="Proteomes" id="UP000018559"/>
    </source>
</evidence>
<dbReference type="EMBL" id="AWWH01000176">
    <property type="protein sequence ID" value="ETA73517.1"/>
    <property type="molecule type" value="Genomic_DNA"/>
</dbReference>
<proteinExistence type="predicted"/>
<protein>
    <submittedName>
        <fullName evidence="1">Uncharacterized protein</fullName>
    </submittedName>
</protein>
<evidence type="ECO:0000313" key="1">
    <source>
        <dbReference type="EMBL" id="ETA73517.1"/>
    </source>
</evidence>
<gene>
    <name evidence="1" type="ORF">LEQ_1212</name>
</gene>
<dbReference type="AlphaFoldDB" id="V7HUD4"/>
<dbReference type="Proteomes" id="UP000018559">
    <property type="component" value="Unassembled WGS sequence"/>
</dbReference>
<accession>V7HUD4</accession>
<comment type="caution">
    <text evidence="1">The sequence shown here is derived from an EMBL/GenBank/DDBJ whole genome shotgun (WGS) entry which is preliminary data.</text>
</comment>
<keyword evidence="2" id="KW-1185">Reference proteome</keyword>
<reference evidence="1 2" key="1">
    <citation type="journal article" date="2014" name="Genome Announc.">
        <title>The Genome of the Predominant Equine Lactobacillus Species, Lactobacillus equi, Is Reflective of Its Lifestyle Adaptations to an Herbivorous Host.</title>
        <authorList>
            <person name="O'Donnell M.M."/>
            <person name="Harris H.M."/>
            <person name="O'Toole P.W."/>
            <person name="Ross R.P."/>
        </authorList>
    </citation>
    <scope>NUCLEOTIDE SEQUENCE [LARGE SCALE GENOMIC DNA]</scope>
    <source>
        <strain evidence="1 2">DPC 6820</strain>
    </source>
</reference>